<gene>
    <name evidence="6" type="ORF">LVIROSA_LOCUS2811</name>
</gene>
<organism evidence="6 7">
    <name type="scientific">Lactuca virosa</name>
    <dbReference type="NCBI Taxonomy" id="75947"/>
    <lineage>
        <taxon>Eukaryota</taxon>
        <taxon>Viridiplantae</taxon>
        <taxon>Streptophyta</taxon>
        <taxon>Embryophyta</taxon>
        <taxon>Tracheophyta</taxon>
        <taxon>Spermatophyta</taxon>
        <taxon>Magnoliopsida</taxon>
        <taxon>eudicotyledons</taxon>
        <taxon>Gunneridae</taxon>
        <taxon>Pentapetalae</taxon>
        <taxon>asterids</taxon>
        <taxon>campanulids</taxon>
        <taxon>Asterales</taxon>
        <taxon>Asteraceae</taxon>
        <taxon>Cichorioideae</taxon>
        <taxon>Cichorieae</taxon>
        <taxon>Lactucinae</taxon>
        <taxon>Lactuca</taxon>
    </lineage>
</organism>
<proteinExistence type="inferred from homology"/>
<feature type="compositionally biased region" description="Polar residues" evidence="4">
    <location>
        <begin position="576"/>
        <end position="594"/>
    </location>
</feature>
<sequence length="660" mass="73732">MNSGKTPEDLSFHWLRRTLLGLHCTGECNCGGIQSYHTQEVSFSVGEKPFFDSKILFKKKSSVMKFMKLGSRPDTFYNANGVRSISSEVRSDLVVHVNETRYLLHKFPLLSKCVKLQRLCSENPESSHLHITQLHDFPGGSKAFELCAKFCYGITITISAYNIVSALCAAKYLQMTEDVEKGNLVHKLEVFFNSCILNGWKDCIVTLQTTKPFKLQSEELGITTRCIESVVSKVISNPSKVSLSHSQNGDREVIDTNKKWWGEDISELRIDLYWRTMAALKSGGKVPANLISDALKIYTSKWLPKISRNLKIVSSSNGESELESSKANTSRLLLESIITLLPMETNSVSCSFLLKLLKAANVLQASASSRLELARRVALQLDEAKVCDLMIPSISNDSDTIYDLDIVLNILEQFMLQKQSQKTSSLRTNGDRECQESSLSSSSTINGSMVKVAKLVDGYLQEISRDVNVSLSKFISLGESIPELARLNHDDLYRAIDVYLKSHPDLTKSERKHLCRTLDCKKLSFEACMHAAQNEFLPLRVVVQVLFFEHARAAMANGHLTGLPGNIKALLAAKGNGTSPHGSETVSTNMSTPQGDHEQWVKPTKSRMKLAVDENPDDGSSKVKQSSCLVPRRRMFSRLWLMNRSEIENKSKAEKVVNCE</sequence>
<comment type="pathway">
    <text evidence="1">Protein modification; protein ubiquitination.</text>
</comment>
<comment type="similarity">
    <text evidence="3">Belongs to the NPH3 family.</text>
</comment>
<dbReference type="PANTHER" id="PTHR32370">
    <property type="entry name" value="OS12G0117600 PROTEIN"/>
    <property type="match status" value="1"/>
</dbReference>
<keyword evidence="7" id="KW-1185">Reference proteome</keyword>
<feature type="region of interest" description="Disordered" evidence="4">
    <location>
        <begin position="422"/>
        <end position="442"/>
    </location>
</feature>
<name>A0AAU9LNJ9_9ASTR</name>
<dbReference type="Gene3D" id="3.30.710.10">
    <property type="entry name" value="Potassium Channel Kv1.1, Chain A"/>
    <property type="match status" value="1"/>
</dbReference>
<feature type="domain" description="NPH3" evidence="5">
    <location>
        <begin position="259"/>
        <end position="552"/>
    </location>
</feature>
<evidence type="ECO:0000313" key="7">
    <source>
        <dbReference type="Proteomes" id="UP001157418"/>
    </source>
</evidence>
<evidence type="ECO:0000259" key="5">
    <source>
        <dbReference type="PROSITE" id="PS51649"/>
    </source>
</evidence>
<feature type="region of interest" description="Disordered" evidence="4">
    <location>
        <begin position="575"/>
        <end position="602"/>
    </location>
</feature>
<dbReference type="PROSITE" id="PS51649">
    <property type="entry name" value="NPH3"/>
    <property type="match status" value="1"/>
</dbReference>
<keyword evidence="2" id="KW-0833">Ubl conjugation pathway</keyword>
<evidence type="ECO:0000256" key="3">
    <source>
        <dbReference type="PROSITE-ProRule" id="PRU00982"/>
    </source>
</evidence>
<dbReference type="Pfam" id="PF03000">
    <property type="entry name" value="NPH3"/>
    <property type="match status" value="1"/>
</dbReference>
<protein>
    <recommendedName>
        <fullName evidence="5">NPH3 domain-containing protein</fullName>
    </recommendedName>
</protein>
<dbReference type="Proteomes" id="UP001157418">
    <property type="component" value="Unassembled WGS sequence"/>
</dbReference>
<dbReference type="AlphaFoldDB" id="A0AAU9LNJ9"/>
<accession>A0AAU9LNJ9</accession>
<dbReference type="InterPro" id="IPR043454">
    <property type="entry name" value="NPH3/RPT2-like"/>
</dbReference>
<dbReference type="EMBL" id="CAKMRJ010000001">
    <property type="protein sequence ID" value="CAH1414929.1"/>
    <property type="molecule type" value="Genomic_DNA"/>
</dbReference>
<evidence type="ECO:0000256" key="1">
    <source>
        <dbReference type="ARBA" id="ARBA00004906"/>
    </source>
</evidence>
<evidence type="ECO:0000256" key="4">
    <source>
        <dbReference type="SAM" id="MobiDB-lite"/>
    </source>
</evidence>
<reference evidence="6 7" key="1">
    <citation type="submission" date="2022-01" db="EMBL/GenBank/DDBJ databases">
        <authorList>
            <person name="Xiong W."/>
            <person name="Schranz E."/>
        </authorList>
    </citation>
    <scope>NUCLEOTIDE SEQUENCE [LARGE SCALE GENOMIC DNA]</scope>
</reference>
<dbReference type="SUPFAM" id="SSF54695">
    <property type="entry name" value="POZ domain"/>
    <property type="match status" value="1"/>
</dbReference>
<dbReference type="InterPro" id="IPR011333">
    <property type="entry name" value="SKP1/BTB/POZ_sf"/>
</dbReference>
<evidence type="ECO:0000313" key="6">
    <source>
        <dbReference type="EMBL" id="CAH1414929.1"/>
    </source>
</evidence>
<comment type="caution">
    <text evidence="6">The sequence shown here is derived from an EMBL/GenBank/DDBJ whole genome shotgun (WGS) entry which is preliminary data.</text>
</comment>
<dbReference type="InterPro" id="IPR027356">
    <property type="entry name" value="NPH3_dom"/>
</dbReference>
<evidence type="ECO:0000256" key="2">
    <source>
        <dbReference type="ARBA" id="ARBA00022786"/>
    </source>
</evidence>